<protein>
    <recommendedName>
        <fullName evidence="3">DUF3168 domain-containing protein</fullName>
    </recommendedName>
</protein>
<name>A0A5D3FPF4_9BACE</name>
<sequence length="133" mass="14650">MKTAFDTDGILFKLLNGKTSIKGGCYVGDDRPENSTDEDIVVNTIDLVQDSLPQIGTSNINIYTADTSKKINGKMQVSANRTRLNVLAKEVLAIIRESRIPGIKAVSGTMSIMAEPNTKQHFVNIRVNWNIQI</sequence>
<accession>A0A5D3FPF4</accession>
<dbReference type="EMBL" id="VKLW01000008">
    <property type="protein sequence ID" value="TYK34336.1"/>
    <property type="molecule type" value="Genomic_DNA"/>
</dbReference>
<proteinExistence type="predicted"/>
<evidence type="ECO:0000313" key="2">
    <source>
        <dbReference type="Proteomes" id="UP000324383"/>
    </source>
</evidence>
<evidence type="ECO:0008006" key="3">
    <source>
        <dbReference type="Google" id="ProtNLM"/>
    </source>
</evidence>
<organism evidence="1 2">
    <name type="scientific">Bacteroides pyogenes</name>
    <dbReference type="NCBI Taxonomy" id="310300"/>
    <lineage>
        <taxon>Bacteria</taxon>
        <taxon>Pseudomonadati</taxon>
        <taxon>Bacteroidota</taxon>
        <taxon>Bacteroidia</taxon>
        <taxon>Bacteroidales</taxon>
        <taxon>Bacteroidaceae</taxon>
        <taxon>Bacteroides</taxon>
    </lineage>
</organism>
<gene>
    <name evidence="1" type="ORF">FNJ60_04930</name>
</gene>
<evidence type="ECO:0000313" key="1">
    <source>
        <dbReference type="EMBL" id="TYK34336.1"/>
    </source>
</evidence>
<dbReference type="AlphaFoldDB" id="A0A5D3FPF4"/>
<reference evidence="1 2" key="1">
    <citation type="submission" date="2019-07" db="EMBL/GenBank/DDBJ databases">
        <title>Draft Genome Sequences of Bacteroides pyogenes Strains Isolated from the Uterus Holstein Dairy Cows with Metritis.</title>
        <authorList>
            <person name="Cunha F."/>
            <person name="Galvao K.N."/>
            <person name="Jeon S.J."/>
            <person name="Jeong K.C."/>
        </authorList>
    </citation>
    <scope>NUCLEOTIDE SEQUENCE [LARGE SCALE GENOMIC DNA]</scope>
    <source>
        <strain evidence="1 2">KG-31</strain>
    </source>
</reference>
<dbReference type="Proteomes" id="UP000324383">
    <property type="component" value="Unassembled WGS sequence"/>
</dbReference>
<keyword evidence="2" id="KW-1185">Reference proteome</keyword>
<comment type="caution">
    <text evidence="1">The sequence shown here is derived from an EMBL/GenBank/DDBJ whole genome shotgun (WGS) entry which is preliminary data.</text>
</comment>
<dbReference type="RefSeq" id="WP_148727245.1">
    <property type="nucleotide sequence ID" value="NZ_CP197398.1"/>
</dbReference>